<evidence type="ECO:0000313" key="2">
    <source>
        <dbReference type="EMBL" id="CAG9169779.1"/>
    </source>
</evidence>
<evidence type="ECO:0000313" key="3">
    <source>
        <dbReference type="Proteomes" id="UP000701702"/>
    </source>
</evidence>
<name>A0ABM8WQT9_9BURK</name>
<feature type="compositionally biased region" description="Polar residues" evidence="1">
    <location>
        <begin position="1"/>
        <end position="13"/>
    </location>
</feature>
<proteinExistence type="predicted"/>
<dbReference type="EMBL" id="CAJZAF010000007">
    <property type="protein sequence ID" value="CAG9169779.1"/>
    <property type="molecule type" value="Genomic_DNA"/>
</dbReference>
<dbReference type="Proteomes" id="UP000701702">
    <property type="component" value="Unassembled WGS sequence"/>
</dbReference>
<comment type="caution">
    <text evidence="2">The sequence shown here is derived from an EMBL/GenBank/DDBJ whole genome shotgun (WGS) entry which is preliminary data.</text>
</comment>
<accession>A0ABM8WQT9</accession>
<feature type="region of interest" description="Disordered" evidence="1">
    <location>
        <begin position="1"/>
        <end position="46"/>
    </location>
</feature>
<sequence length="46" mass="4935">MSTTTQHPVQTPATVDPNETGWQEVKDLGLEPEPAGMTPDANEDQA</sequence>
<keyword evidence="3" id="KW-1185">Reference proteome</keyword>
<organism evidence="2 3">
    <name type="scientific">Cupriavidus pinatubonensis</name>
    <dbReference type="NCBI Taxonomy" id="248026"/>
    <lineage>
        <taxon>Bacteria</taxon>
        <taxon>Pseudomonadati</taxon>
        <taxon>Pseudomonadota</taxon>
        <taxon>Betaproteobacteria</taxon>
        <taxon>Burkholderiales</taxon>
        <taxon>Burkholderiaceae</taxon>
        <taxon>Cupriavidus</taxon>
    </lineage>
</organism>
<evidence type="ECO:0000256" key="1">
    <source>
        <dbReference type="SAM" id="MobiDB-lite"/>
    </source>
</evidence>
<dbReference type="RefSeq" id="WP_224001233.1">
    <property type="nucleotide sequence ID" value="NZ_CAJZAF010000007.1"/>
</dbReference>
<protein>
    <submittedName>
        <fullName evidence="2">Uncharacterized protein</fullName>
    </submittedName>
</protein>
<reference evidence="2 3" key="1">
    <citation type="submission" date="2021-08" db="EMBL/GenBank/DDBJ databases">
        <authorList>
            <person name="Peeters C."/>
        </authorList>
    </citation>
    <scope>NUCLEOTIDE SEQUENCE [LARGE SCALE GENOMIC DNA]</scope>
    <source>
        <strain evidence="2 3">LMG 23994</strain>
    </source>
</reference>
<gene>
    <name evidence="2" type="ORF">LMG23994_01659</name>
</gene>